<name>A0AAV5QDL0_9ASCO</name>
<evidence type="ECO:0008006" key="5">
    <source>
        <dbReference type="Google" id="ProtNLM"/>
    </source>
</evidence>
<feature type="signal peptide" evidence="2">
    <location>
        <begin position="1"/>
        <end position="23"/>
    </location>
</feature>
<sequence length="632" mass="74360">MFGVMRFISTISIVLLFSTQVSAYNQTVNLVNNNTICFQNYNKQTIIEKFLFGNRFLINLTKYSFFNFGNRYQNGHIRITFDEDYFNENLVANSESSNFQVPIFLIKGDSEKQPFSHHVGQLKAVLQFYEDYYNETKYECSKQTANGVDVSRAQICNVFNEGLFKDFASRYNFAYRLMNRDTREAIFKIDGFNNYCIFSKIIHSKDFEYHMDEEMPNKRAVPVKIINEIYNSFGSLKIFDFLNNVIISELFAILLFCFVVSFLLLFVAKLLFGQTRYFWNVLTTYSISYIPMVFVQLYLLYFDAYLFSYIHHLIKNNFSQAEFENSFIQAFHWRTNLIPIVSKITEYFMIVFKIFLTNFIEIFVSVLFSKGYGFWFNNINFNIFKTENHNMKRVVTNWKFLAFVAIIVIESVLYIFISHSNGTTVDKIRILINISKESVLLFIILSNYFNHVDVNKLSRTIGNILYTNDKNLKFQKPKTIINDKLVELNLKLFIKKTLLKYNKTILLLIVKLFFQISLNFIEMGFIDNYSSDSLTKSIFSDRIQNNDNCLTVILYLFDYVSIIGKFFFHPLSSESISNSSNPVIILNRKFDEERIIFITHCLKNGINIFVNFLICLVNINVDLNNLHDEQSS</sequence>
<keyword evidence="1" id="KW-0812">Transmembrane</keyword>
<accession>A0AAV5QDL0</accession>
<keyword evidence="2" id="KW-0732">Signal</keyword>
<feature type="transmembrane region" description="Helical" evidence="1">
    <location>
        <begin position="347"/>
        <end position="368"/>
    </location>
</feature>
<keyword evidence="4" id="KW-1185">Reference proteome</keyword>
<gene>
    <name evidence="3" type="ORF">DASC09_001570</name>
</gene>
<keyword evidence="1" id="KW-1133">Transmembrane helix</keyword>
<evidence type="ECO:0000313" key="4">
    <source>
        <dbReference type="Proteomes" id="UP001360560"/>
    </source>
</evidence>
<evidence type="ECO:0000256" key="2">
    <source>
        <dbReference type="SAM" id="SignalP"/>
    </source>
</evidence>
<dbReference type="AlphaFoldDB" id="A0AAV5QDL0"/>
<feature type="transmembrane region" description="Helical" evidence="1">
    <location>
        <begin position="279"/>
        <end position="301"/>
    </location>
</feature>
<dbReference type="EMBL" id="BTFZ01000001">
    <property type="protein sequence ID" value="GMM32832.1"/>
    <property type="molecule type" value="Genomic_DNA"/>
</dbReference>
<feature type="chain" id="PRO_5043719557" description="Intimal thickness related receptor IRP domain-containing protein" evidence="2">
    <location>
        <begin position="24"/>
        <end position="632"/>
    </location>
</feature>
<feature type="transmembrane region" description="Helical" evidence="1">
    <location>
        <begin position="505"/>
        <end position="526"/>
    </location>
</feature>
<keyword evidence="1" id="KW-0472">Membrane</keyword>
<feature type="transmembrane region" description="Helical" evidence="1">
    <location>
        <begin position="250"/>
        <end position="272"/>
    </location>
</feature>
<dbReference type="RefSeq" id="XP_064849832.1">
    <property type="nucleotide sequence ID" value="XM_064993760.1"/>
</dbReference>
<protein>
    <recommendedName>
        <fullName evidence="5">Intimal thickness related receptor IRP domain-containing protein</fullName>
    </recommendedName>
</protein>
<organism evidence="3 4">
    <name type="scientific">Saccharomycopsis crataegensis</name>
    <dbReference type="NCBI Taxonomy" id="43959"/>
    <lineage>
        <taxon>Eukaryota</taxon>
        <taxon>Fungi</taxon>
        <taxon>Dikarya</taxon>
        <taxon>Ascomycota</taxon>
        <taxon>Saccharomycotina</taxon>
        <taxon>Saccharomycetes</taxon>
        <taxon>Saccharomycopsidaceae</taxon>
        <taxon>Saccharomycopsis</taxon>
    </lineage>
</organism>
<reference evidence="3 4" key="1">
    <citation type="journal article" date="2023" name="Elife">
        <title>Identification of key yeast species and microbe-microbe interactions impacting larval growth of Drosophila in the wild.</title>
        <authorList>
            <person name="Mure A."/>
            <person name="Sugiura Y."/>
            <person name="Maeda R."/>
            <person name="Honda K."/>
            <person name="Sakurai N."/>
            <person name="Takahashi Y."/>
            <person name="Watada M."/>
            <person name="Katoh T."/>
            <person name="Gotoh A."/>
            <person name="Gotoh Y."/>
            <person name="Taniguchi I."/>
            <person name="Nakamura K."/>
            <person name="Hayashi T."/>
            <person name="Katayama T."/>
            <person name="Uemura T."/>
            <person name="Hattori Y."/>
        </authorList>
    </citation>
    <scope>NUCLEOTIDE SEQUENCE [LARGE SCALE GENOMIC DNA]</scope>
    <source>
        <strain evidence="3 4">SC-9</strain>
    </source>
</reference>
<feature type="transmembrane region" description="Helical" evidence="1">
    <location>
        <begin position="400"/>
        <end position="418"/>
    </location>
</feature>
<evidence type="ECO:0000256" key="1">
    <source>
        <dbReference type="SAM" id="Phobius"/>
    </source>
</evidence>
<feature type="transmembrane region" description="Helical" evidence="1">
    <location>
        <begin position="430"/>
        <end position="449"/>
    </location>
</feature>
<evidence type="ECO:0000313" key="3">
    <source>
        <dbReference type="EMBL" id="GMM32832.1"/>
    </source>
</evidence>
<dbReference type="Proteomes" id="UP001360560">
    <property type="component" value="Unassembled WGS sequence"/>
</dbReference>
<comment type="caution">
    <text evidence="3">The sequence shown here is derived from an EMBL/GenBank/DDBJ whole genome shotgun (WGS) entry which is preliminary data.</text>
</comment>
<dbReference type="GeneID" id="90070811"/>
<proteinExistence type="predicted"/>